<dbReference type="CDD" id="cd00118">
    <property type="entry name" value="LysM"/>
    <property type="match status" value="3"/>
</dbReference>
<organism evidence="9 10">
    <name type="scientific">Flavobacterium frigidarium</name>
    <dbReference type="NCBI Taxonomy" id="99286"/>
    <lineage>
        <taxon>Bacteria</taxon>
        <taxon>Pseudomonadati</taxon>
        <taxon>Bacteroidota</taxon>
        <taxon>Flavobacteriia</taxon>
        <taxon>Flavobacteriales</taxon>
        <taxon>Flavobacteriaceae</taxon>
        <taxon>Flavobacterium</taxon>
    </lineage>
</organism>
<feature type="domain" description="LysM" evidence="7">
    <location>
        <begin position="170"/>
        <end position="214"/>
    </location>
</feature>
<dbReference type="Gene3D" id="3.90.1720.10">
    <property type="entry name" value="endopeptidase domain like (from Nostoc punctiforme)"/>
    <property type="match status" value="1"/>
</dbReference>
<dbReference type="SMART" id="SM00257">
    <property type="entry name" value="LysM"/>
    <property type="match status" value="4"/>
</dbReference>
<accession>A0ABV4KC06</accession>
<comment type="similarity">
    <text evidence="1">Belongs to the peptidase C40 family.</text>
</comment>
<dbReference type="Pfam" id="PF00877">
    <property type="entry name" value="NLPC_P60"/>
    <property type="match status" value="1"/>
</dbReference>
<keyword evidence="4" id="KW-0677">Repeat</keyword>
<dbReference type="InterPro" id="IPR038765">
    <property type="entry name" value="Papain-like_cys_pep_sf"/>
</dbReference>
<feature type="domain" description="LysM" evidence="7">
    <location>
        <begin position="86"/>
        <end position="130"/>
    </location>
</feature>
<keyword evidence="5" id="KW-0378">Hydrolase</keyword>
<dbReference type="SUPFAM" id="SSF54106">
    <property type="entry name" value="LysM domain"/>
    <property type="match status" value="4"/>
</dbReference>
<dbReference type="SUPFAM" id="SSF54001">
    <property type="entry name" value="Cysteine proteinases"/>
    <property type="match status" value="1"/>
</dbReference>
<evidence type="ECO:0000313" key="10">
    <source>
        <dbReference type="Proteomes" id="UP001568894"/>
    </source>
</evidence>
<reference evidence="9 10" key="1">
    <citation type="submission" date="2023-05" db="EMBL/GenBank/DDBJ databases">
        <title>Adaptations of aquatic viruses from atmosphere-close ecosystems of the Central Arctic Ocean.</title>
        <authorList>
            <person name="Rahlff J."/>
            <person name="Holmfeldt K."/>
        </authorList>
    </citation>
    <scope>NUCLEOTIDE SEQUENCE [LARGE SCALE GENOMIC DNA]</scope>
    <source>
        <strain evidence="9 10">Arc14</strain>
    </source>
</reference>
<dbReference type="InterPro" id="IPR000064">
    <property type="entry name" value="NLP_P60_dom"/>
</dbReference>
<name>A0ABV4KC06_9FLAO</name>
<evidence type="ECO:0000256" key="5">
    <source>
        <dbReference type="ARBA" id="ARBA00022801"/>
    </source>
</evidence>
<protein>
    <submittedName>
        <fullName evidence="9">LysM peptidoglycan-binding domain-containing protein</fullName>
    </submittedName>
</protein>
<evidence type="ECO:0000259" key="7">
    <source>
        <dbReference type="PROSITE" id="PS51782"/>
    </source>
</evidence>
<dbReference type="Gene3D" id="3.10.350.10">
    <property type="entry name" value="LysM domain"/>
    <property type="match status" value="4"/>
</dbReference>
<feature type="domain" description="NlpC/P60" evidence="8">
    <location>
        <begin position="351"/>
        <end position="477"/>
    </location>
</feature>
<keyword evidence="3" id="KW-0732">Signal</keyword>
<evidence type="ECO:0000256" key="2">
    <source>
        <dbReference type="ARBA" id="ARBA00022670"/>
    </source>
</evidence>
<dbReference type="InterPro" id="IPR018392">
    <property type="entry name" value="LysM"/>
</dbReference>
<evidence type="ECO:0000259" key="8">
    <source>
        <dbReference type="PROSITE" id="PS51935"/>
    </source>
</evidence>
<sequence length="477" mass="52535">MKYSGWILGLFLIGGFSGFSQQKYTEHTVAKGETISKIAQQYHVKASDIYALNPDSRKGIKLKATLLIPNGAESKLDPIKSAVVTKSYKAYPKETLYSIAKKHGITVNNLYELNPGLKATGLKNGQQINVPATSTAVIATTTNTESQNKPQLIPVEKIAAKVSENADGTIIREIQATETKYAIAREYGLTVADLDKANPALEFEGLKIGQKIIIPVKANNNFTSPTTAEVVKKETPTKAIAAVDEVKEKEIKKPIIPVLKVEYLEEAVPEYTVVREVQARETIYGISKEYGITAKELVQQNPKIKSGLPVGYKLTITSTKQVETAPITEAIADIESKESTDKKHNLSTRDEEFLDNLVTAASENLGIRYRYGGTTKNGIDCSALMCNTFSNFDIQLPRTSIEQSQYGTVINSEEAKKGDLIFFKTSRRNRINHVGMIVDTADGDIKFIHASVSEGVIISSVKEKYYSKKVTQFNRVL</sequence>
<dbReference type="InterPro" id="IPR036779">
    <property type="entry name" value="LysM_dom_sf"/>
</dbReference>
<dbReference type="Pfam" id="PF01476">
    <property type="entry name" value="LysM"/>
    <property type="match status" value="4"/>
</dbReference>
<dbReference type="PANTHER" id="PTHR47360">
    <property type="entry name" value="MUREIN DD-ENDOPEPTIDASE MEPS/MUREIN LD-CARBOXYPEPTIDASE"/>
    <property type="match status" value="1"/>
</dbReference>
<dbReference type="PROSITE" id="PS51782">
    <property type="entry name" value="LYSM"/>
    <property type="match status" value="4"/>
</dbReference>
<keyword evidence="10" id="KW-1185">Reference proteome</keyword>
<proteinExistence type="inferred from homology"/>
<evidence type="ECO:0000256" key="6">
    <source>
        <dbReference type="ARBA" id="ARBA00022807"/>
    </source>
</evidence>
<dbReference type="Proteomes" id="UP001568894">
    <property type="component" value="Unassembled WGS sequence"/>
</dbReference>
<feature type="domain" description="LysM" evidence="7">
    <location>
        <begin position="25"/>
        <end position="68"/>
    </location>
</feature>
<keyword evidence="6" id="KW-0788">Thiol protease</keyword>
<dbReference type="PANTHER" id="PTHR47360:SF1">
    <property type="entry name" value="ENDOPEPTIDASE NLPC-RELATED"/>
    <property type="match status" value="1"/>
</dbReference>
<evidence type="ECO:0000313" key="9">
    <source>
        <dbReference type="EMBL" id="MEZ7515097.1"/>
    </source>
</evidence>
<evidence type="ECO:0000256" key="3">
    <source>
        <dbReference type="ARBA" id="ARBA00022729"/>
    </source>
</evidence>
<keyword evidence="2" id="KW-0645">Protease</keyword>
<evidence type="ECO:0000256" key="1">
    <source>
        <dbReference type="ARBA" id="ARBA00007074"/>
    </source>
</evidence>
<comment type="caution">
    <text evidence="9">The sequence shown here is derived from an EMBL/GenBank/DDBJ whole genome shotgun (WGS) entry which is preliminary data.</text>
</comment>
<dbReference type="RefSeq" id="WP_371569367.1">
    <property type="nucleotide sequence ID" value="NZ_JASMRN010000005.1"/>
</dbReference>
<gene>
    <name evidence="9" type="ORF">QO192_07340</name>
</gene>
<dbReference type="PROSITE" id="PS51935">
    <property type="entry name" value="NLPC_P60"/>
    <property type="match status" value="1"/>
</dbReference>
<dbReference type="EMBL" id="JASMRN010000005">
    <property type="protein sequence ID" value="MEZ7515097.1"/>
    <property type="molecule type" value="Genomic_DNA"/>
</dbReference>
<dbReference type="InterPro" id="IPR052062">
    <property type="entry name" value="Murein_DD/LD_carboxypeptidase"/>
</dbReference>
<evidence type="ECO:0000256" key="4">
    <source>
        <dbReference type="ARBA" id="ARBA00022737"/>
    </source>
</evidence>
<feature type="domain" description="LysM" evidence="7">
    <location>
        <begin position="273"/>
        <end position="316"/>
    </location>
</feature>